<proteinExistence type="inferred from homology"/>
<feature type="domain" description="FAD-binding PCMH-type" evidence="6">
    <location>
        <begin position="70"/>
        <end position="238"/>
    </location>
</feature>
<accession>A0ABS4QTF5</accession>
<evidence type="ECO:0000256" key="2">
    <source>
        <dbReference type="ARBA" id="ARBA00005466"/>
    </source>
</evidence>
<comment type="similarity">
    <text evidence="2">Belongs to the oxygen-dependent FAD-linked oxidoreductase family.</text>
</comment>
<evidence type="ECO:0000259" key="6">
    <source>
        <dbReference type="PROSITE" id="PS51387"/>
    </source>
</evidence>
<organism evidence="7 8">
    <name type="scientific">Nocardia goodfellowii</name>
    <dbReference type="NCBI Taxonomy" id="882446"/>
    <lineage>
        <taxon>Bacteria</taxon>
        <taxon>Bacillati</taxon>
        <taxon>Actinomycetota</taxon>
        <taxon>Actinomycetes</taxon>
        <taxon>Mycobacteriales</taxon>
        <taxon>Nocardiaceae</taxon>
        <taxon>Nocardia</taxon>
    </lineage>
</organism>
<sequence>MTGQSRRRMLLGAGGLAVAGVTGALFPGTAGATVGSAEWGKLSSLLRGKLVLPEDREYHAAKALFDPRFDGNMPLGVVQAATPEDVQAAMVFAREHGLPVAARAGGHSFVGASATSGALIIDVRRLDRITAHGDQVTVGAGTTIAAVQDALAPLGSTLPLGMCRTVGVAGLTLGGGVGVEVRGYGLTCDRLVSAEVVLPSGGVKRATATTAPELFWALRGAGGGTGIVTSLTYHTCPAMPKDIARLSFPVDRAARVLDGWAQWMPTADRGVYARFEVAAADDLRCEVLVVSPGGGGAKAVAGLLDAAATRPSAEDRRTLLYLDAMRELDREKPKPRTTRIAGSDVVAEITPAAAELIVDVILDRARSGAVGRVLIEPLDGAVGEIATGETAFPWRDHAACLEWIVNTPDPPEEAHRWILSANRAVSAISAGAFFNHVQPTDTGRRCFAGNLPRLEHIRQTLDPDRRLRWGIKD</sequence>
<protein>
    <submittedName>
        <fullName evidence="7">FAD/FMN-containing dehydrogenase</fullName>
    </submittedName>
</protein>
<dbReference type="PANTHER" id="PTHR42973">
    <property type="entry name" value="BINDING OXIDOREDUCTASE, PUTATIVE (AFU_ORTHOLOGUE AFUA_1G17690)-RELATED"/>
    <property type="match status" value="1"/>
</dbReference>
<dbReference type="InterPro" id="IPR016166">
    <property type="entry name" value="FAD-bd_PCMH"/>
</dbReference>
<keyword evidence="4" id="KW-0274">FAD</keyword>
<dbReference type="RefSeq" id="WP_209897459.1">
    <property type="nucleotide sequence ID" value="NZ_JAGGMR010000001.1"/>
</dbReference>
<dbReference type="InterPro" id="IPR036318">
    <property type="entry name" value="FAD-bd_PCMH-like_sf"/>
</dbReference>
<dbReference type="Gene3D" id="3.30.43.10">
    <property type="entry name" value="Uridine Diphospho-n-acetylenolpyruvylglucosamine Reductase, domain 2"/>
    <property type="match status" value="1"/>
</dbReference>
<dbReference type="InterPro" id="IPR016167">
    <property type="entry name" value="FAD-bd_PCMH_sub1"/>
</dbReference>
<evidence type="ECO:0000313" key="7">
    <source>
        <dbReference type="EMBL" id="MBP2194319.1"/>
    </source>
</evidence>
<dbReference type="PROSITE" id="PS51387">
    <property type="entry name" value="FAD_PCMH"/>
    <property type="match status" value="1"/>
</dbReference>
<dbReference type="EMBL" id="JAGGMR010000001">
    <property type="protein sequence ID" value="MBP2194319.1"/>
    <property type="molecule type" value="Genomic_DNA"/>
</dbReference>
<dbReference type="SUPFAM" id="SSF56176">
    <property type="entry name" value="FAD-binding/transporter-associated domain-like"/>
    <property type="match status" value="1"/>
</dbReference>
<dbReference type="InterPro" id="IPR006093">
    <property type="entry name" value="Oxy_OxRdtase_FAD_BS"/>
</dbReference>
<keyword evidence="8" id="KW-1185">Reference proteome</keyword>
<evidence type="ECO:0000256" key="4">
    <source>
        <dbReference type="ARBA" id="ARBA00022827"/>
    </source>
</evidence>
<keyword evidence="3" id="KW-0285">Flavoprotein</keyword>
<comment type="caution">
    <text evidence="7">The sequence shown here is derived from an EMBL/GenBank/DDBJ whole genome shotgun (WGS) entry which is preliminary data.</text>
</comment>
<dbReference type="InterPro" id="IPR050416">
    <property type="entry name" value="FAD-linked_Oxidoreductase"/>
</dbReference>
<evidence type="ECO:0000256" key="5">
    <source>
        <dbReference type="ARBA" id="ARBA00023002"/>
    </source>
</evidence>
<dbReference type="Gene3D" id="3.30.465.10">
    <property type="match status" value="1"/>
</dbReference>
<gene>
    <name evidence="7" type="ORF">BJ987_007220</name>
</gene>
<dbReference type="Pfam" id="PF01565">
    <property type="entry name" value="FAD_binding_4"/>
    <property type="match status" value="1"/>
</dbReference>
<dbReference type="PANTHER" id="PTHR42973:SF39">
    <property type="entry name" value="FAD-BINDING PCMH-TYPE DOMAIN-CONTAINING PROTEIN"/>
    <property type="match status" value="1"/>
</dbReference>
<keyword evidence="5" id="KW-0560">Oxidoreductase</keyword>
<name>A0ABS4QTF5_9NOCA</name>
<dbReference type="InterPro" id="IPR016169">
    <property type="entry name" value="FAD-bd_PCMH_sub2"/>
</dbReference>
<evidence type="ECO:0000313" key="8">
    <source>
        <dbReference type="Proteomes" id="UP001519325"/>
    </source>
</evidence>
<evidence type="ECO:0000256" key="3">
    <source>
        <dbReference type="ARBA" id="ARBA00022630"/>
    </source>
</evidence>
<reference evidence="7 8" key="1">
    <citation type="submission" date="2021-03" db="EMBL/GenBank/DDBJ databases">
        <title>Sequencing the genomes of 1000 actinobacteria strains.</title>
        <authorList>
            <person name="Klenk H.-P."/>
        </authorList>
    </citation>
    <scope>NUCLEOTIDE SEQUENCE [LARGE SCALE GENOMIC DNA]</scope>
    <source>
        <strain evidence="7 8">DSM 45516</strain>
    </source>
</reference>
<evidence type="ECO:0000256" key="1">
    <source>
        <dbReference type="ARBA" id="ARBA00001974"/>
    </source>
</evidence>
<dbReference type="InterPro" id="IPR006094">
    <property type="entry name" value="Oxid_FAD_bind_N"/>
</dbReference>
<dbReference type="InterPro" id="IPR006311">
    <property type="entry name" value="TAT_signal"/>
</dbReference>
<dbReference type="PROSITE" id="PS51318">
    <property type="entry name" value="TAT"/>
    <property type="match status" value="1"/>
</dbReference>
<dbReference type="Gene3D" id="3.40.462.20">
    <property type="match status" value="1"/>
</dbReference>
<comment type="cofactor">
    <cofactor evidence="1">
        <name>FAD</name>
        <dbReference type="ChEBI" id="CHEBI:57692"/>
    </cofactor>
</comment>
<dbReference type="Proteomes" id="UP001519325">
    <property type="component" value="Unassembled WGS sequence"/>
</dbReference>
<dbReference type="PROSITE" id="PS00862">
    <property type="entry name" value="OX2_COVAL_FAD"/>
    <property type="match status" value="1"/>
</dbReference>